<evidence type="ECO:0000256" key="4">
    <source>
        <dbReference type="ARBA" id="ARBA00023136"/>
    </source>
</evidence>
<dbReference type="InParanoid" id="A0A3N1G940"/>
<comment type="subcellular location">
    <subcellularLocation>
        <location evidence="1">Membrane</location>
        <topology evidence="1">Multi-pass membrane protein</topology>
    </subcellularLocation>
</comment>
<dbReference type="AlphaFoldDB" id="A0A3N1G940"/>
<evidence type="ECO:0000313" key="8">
    <source>
        <dbReference type="Proteomes" id="UP000276232"/>
    </source>
</evidence>
<evidence type="ECO:0000259" key="6">
    <source>
        <dbReference type="Pfam" id="PF06271"/>
    </source>
</evidence>
<name>A0A3N1G940_9ACTN</name>
<dbReference type="PANTHER" id="PTHR38480">
    <property type="entry name" value="SLR0254 PROTEIN"/>
    <property type="match status" value="1"/>
</dbReference>
<keyword evidence="8" id="KW-1185">Reference proteome</keyword>
<accession>A0A3N1G940</accession>
<evidence type="ECO:0000256" key="5">
    <source>
        <dbReference type="SAM" id="Phobius"/>
    </source>
</evidence>
<dbReference type="Proteomes" id="UP000276232">
    <property type="component" value="Unassembled WGS sequence"/>
</dbReference>
<dbReference type="InterPro" id="IPR010432">
    <property type="entry name" value="RDD"/>
</dbReference>
<comment type="caution">
    <text evidence="7">The sequence shown here is derived from an EMBL/GenBank/DDBJ whole genome shotgun (WGS) entry which is preliminary data.</text>
</comment>
<protein>
    <submittedName>
        <fullName evidence="7">Putative RDD family membrane protein YckC</fullName>
    </submittedName>
</protein>
<feature type="transmembrane region" description="Helical" evidence="5">
    <location>
        <begin position="42"/>
        <end position="63"/>
    </location>
</feature>
<feature type="transmembrane region" description="Helical" evidence="5">
    <location>
        <begin position="75"/>
        <end position="95"/>
    </location>
</feature>
<keyword evidence="4 5" id="KW-0472">Membrane</keyword>
<sequence length="286" mass="29725">MSSPTAAARREDEALEALLGTGVVTGDAVVLELPRASPALRVLSAVLDALVVVVVGVVVAVVALPRLSSSGDTSLVAAVGTALGVLVVVGLPTAVETLTRGRSLGRLVVGTRVVRDDGGPVRLRHALVRALTGVVELWGLAGGPALISALASPRSKRLGDLLAGTVVVRERAARQDVAPVTMPPGLAGWAGSADVAALPPALALACRQLLARRQTLHPASRARLGGQLRGDVVGRVFPPPPAGATDEDVLAAVLAERRRRDTDRLRRQEDARRRDVDLLQRLPFGR</sequence>
<organism evidence="7 8">
    <name type="scientific">Pseudokineococcus lusitanus</name>
    <dbReference type="NCBI Taxonomy" id="763993"/>
    <lineage>
        <taxon>Bacteria</taxon>
        <taxon>Bacillati</taxon>
        <taxon>Actinomycetota</taxon>
        <taxon>Actinomycetes</taxon>
        <taxon>Kineosporiales</taxon>
        <taxon>Kineosporiaceae</taxon>
        <taxon>Pseudokineococcus</taxon>
    </lineage>
</organism>
<dbReference type="PANTHER" id="PTHR38480:SF1">
    <property type="entry name" value="SLR0254 PROTEIN"/>
    <property type="match status" value="1"/>
</dbReference>
<gene>
    <name evidence="7" type="ORF">EDC03_3204</name>
</gene>
<proteinExistence type="predicted"/>
<evidence type="ECO:0000313" key="7">
    <source>
        <dbReference type="EMBL" id="ROP26734.1"/>
    </source>
</evidence>
<evidence type="ECO:0000256" key="2">
    <source>
        <dbReference type="ARBA" id="ARBA00022692"/>
    </source>
</evidence>
<dbReference type="RefSeq" id="WP_199720332.1">
    <property type="nucleotide sequence ID" value="NZ_RJKN01000010.1"/>
</dbReference>
<dbReference type="GO" id="GO:0016020">
    <property type="term" value="C:membrane"/>
    <property type="evidence" value="ECO:0007669"/>
    <property type="project" value="UniProtKB-SubCell"/>
</dbReference>
<feature type="domain" description="RDD" evidence="6">
    <location>
        <begin position="36"/>
        <end position="164"/>
    </location>
</feature>
<keyword evidence="3 5" id="KW-1133">Transmembrane helix</keyword>
<reference evidence="7 8" key="1">
    <citation type="journal article" date="2015" name="Stand. Genomic Sci.">
        <title>Genomic Encyclopedia of Bacterial and Archaeal Type Strains, Phase III: the genomes of soil and plant-associated and newly described type strains.</title>
        <authorList>
            <person name="Whitman W.B."/>
            <person name="Woyke T."/>
            <person name="Klenk H.P."/>
            <person name="Zhou Y."/>
            <person name="Lilburn T.G."/>
            <person name="Beck B.J."/>
            <person name="De Vos P."/>
            <person name="Vandamme P."/>
            <person name="Eisen J.A."/>
            <person name="Garrity G."/>
            <person name="Hugenholtz P."/>
            <person name="Kyrpides N.C."/>
        </authorList>
    </citation>
    <scope>NUCLEOTIDE SEQUENCE [LARGE SCALE GENOMIC DNA]</scope>
    <source>
        <strain evidence="7 8">CECT 7306</strain>
    </source>
</reference>
<keyword evidence="2 5" id="KW-0812">Transmembrane</keyword>
<evidence type="ECO:0000256" key="1">
    <source>
        <dbReference type="ARBA" id="ARBA00004141"/>
    </source>
</evidence>
<evidence type="ECO:0000256" key="3">
    <source>
        <dbReference type="ARBA" id="ARBA00022989"/>
    </source>
</evidence>
<dbReference type="Pfam" id="PF06271">
    <property type="entry name" value="RDD"/>
    <property type="match status" value="1"/>
</dbReference>
<dbReference type="EMBL" id="RJKN01000010">
    <property type="protein sequence ID" value="ROP26734.1"/>
    <property type="molecule type" value="Genomic_DNA"/>
</dbReference>